<feature type="domain" description="Bacterial Ig" evidence="2">
    <location>
        <begin position="2653"/>
        <end position="2734"/>
    </location>
</feature>
<feature type="domain" description="Bacterial Ig" evidence="2">
    <location>
        <begin position="850"/>
        <end position="929"/>
    </location>
</feature>
<feature type="domain" description="Bacterial Ig" evidence="2">
    <location>
        <begin position="4192"/>
        <end position="4268"/>
    </location>
</feature>
<feature type="domain" description="Bacterial Ig" evidence="2">
    <location>
        <begin position="3937"/>
        <end position="4019"/>
    </location>
</feature>
<dbReference type="InterPro" id="IPR055014">
    <property type="entry name" value="BapA_Bap-like_C"/>
</dbReference>
<evidence type="ECO:0000256" key="1">
    <source>
        <dbReference type="SAM" id="MobiDB-lite"/>
    </source>
</evidence>
<evidence type="ECO:0000259" key="2">
    <source>
        <dbReference type="Pfam" id="PF17936"/>
    </source>
</evidence>
<accession>A0A7D5ZXW4</accession>
<feature type="region of interest" description="Disordered" evidence="1">
    <location>
        <begin position="142"/>
        <end position="167"/>
    </location>
</feature>
<feature type="domain" description="Bacterial Ig" evidence="2">
    <location>
        <begin position="5718"/>
        <end position="5799"/>
    </location>
</feature>
<feature type="domain" description="Bacterial Ig" evidence="2">
    <location>
        <begin position="336"/>
        <end position="417"/>
    </location>
</feature>
<feature type="domain" description="Bacterial Ig" evidence="2">
    <location>
        <begin position="1279"/>
        <end position="1359"/>
    </location>
</feature>
<feature type="domain" description="Bacterial Ig" evidence="2">
    <location>
        <begin position="3083"/>
        <end position="3164"/>
    </location>
</feature>
<feature type="domain" description="Bacterial Ig" evidence="2">
    <location>
        <begin position="2483"/>
        <end position="2564"/>
    </location>
</feature>
<feature type="domain" description="Bacterial Ig" evidence="2">
    <location>
        <begin position="3260"/>
        <end position="3341"/>
    </location>
</feature>
<feature type="domain" description="Bacterial Ig" evidence="2">
    <location>
        <begin position="4956"/>
        <end position="5038"/>
    </location>
</feature>
<feature type="domain" description="Bacterial Ig" evidence="2">
    <location>
        <begin position="161"/>
        <end position="243"/>
    </location>
</feature>
<feature type="domain" description="Bacterial Ig" evidence="2">
    <location>
        <begin position="4617"/>
        <end position="4698"/>
    </location>
</feature>
<feature type="domain" description="Bacterial Ig" evidence="2">
    <location>
        <begin position="246"/>
        <end position="328"/>
    </location>
</feature>
<dbReference type="SUPFAM" id="SSF51120">
    <property type="entry name" value="beta-Roll"/>
    <property type="match status" value="1"/>
</dbReference>
<feature type="domain" description="Bacterial Ig" evidence="2">
    <location>
        <begin position="5465"/>
        <end position="5546"/>
    </location>
</feature>
<feature type="domain" description="Bacterial Ig" evidence="2">
    <location>
        <begin position="2307"/>
        <end position="2390"/>
    </location>
</feature>
<dbReference type="Proteomes" id="UP000510934">
    <property type="component" value="Chromosome"/>
</dbReference>
<protein>
    <submittedName>
        <fullName evidence="4">BapA prefix-like domain-containing protein</fullName>
    </submittedName>
</protein>
<feature type="domain" description="Bacterial Ig" evidence="2">
    <location>
        <begin position="5212"/>
        <end position="5293"/>
    </location>
</feature>
<feature type="domain" description="Bacterial Ig" evidence="2">
    <location>
        <begin position="3167"/>
        <end position="3249"/>
    </location>
</feature>
<feature type="domain" description="Bacterial Ig" evidence="2">
    <location>
        <begin position="3852"/>
        <end position="3934"/>
    </location>
</feature>
<dbReference type="NCBIfam" id="NF033510">
    <property type="entry name" value="Ca_tandemer"/>
    <property type="match status" value="67"/>
</dbReference>
<dbReference type="NCBIfam" id="NF033677">
    <property type="entry name" value="biofilm_BapA_N"/>
    <property type="match status" value="1"/>
</dbReference>
<dbReference type="Pfam" id="PF17936">
    <property type="entry name" value="Big_6"/>
    <property type="match status" value="69"/>
</dbReference>
<feature type="domain" description="Bacterial Ig" evidence="2">
    <location>
        <begin position="2913"/>
        <end position="2994"/>
    </location>
</feature>
<proteinExistence type="predicted"/>
<dbReference type="InterPro" id="IPR048051">
    <property type="entry name" value="BapA-like_prefix-like"/>
</dbReference>
<dbReference type="InterPro" id="IPR011049">
    <property type="entry name" value="Serralysin-like_metalloprot_C"/>
</dbReference>
<feature type="domain" description="Bacterial Ig" evidence="2">
    <location>
        <begin position="1793"/>
        <end position="1875"/>
    </location>
</feature>
<feature type="domain" description="Bacterial Ig" evidence="2">
    <location>
        <begin position="4871"/>
        <end position="4953"/>
    </location>
</feature>
<feature type="domain" description="Bacterial Ig" evidence="2">
    <location>
        <begin position="1110"/>
        <end position="1191"/>
    </location>
</feature>
<feature type="compositionally biased region" description="Low complexity" evidence="1">
    <location>
        <begin position="1530"/>
        <end position="1539"/>
    </location>
</feature>
<feature type="domain" description="Bacterial Ig" evidence="2">
    <location>
        <begin position="3514"/>
        <end position="3595"/>
    </location>
</feature>
<feature type="domain" description="Bacterial Ig" evidence="2">
    <location>
        <begin position="2568"/>
        <end position="2648"/>
    </location>
</feature>
<dbReference type="InterPro" id="IPR041498">
    <property type="entry name" value="Big_6"/>
</dbReference>
<feature type="domain" description="Biofilm-associated protein BapA-like prefix-like" evidence="3">
    <location>
        <begin position="1"/>
        <end position="123"/>
    </location>
</feature>
<evidence type="ECO:0000313" key="5">
    <source>
        <dbReference type="Proteomes" id="UP000510934"/>
    </source>
</evidence>
<feature type="domain" description="Bacterial Ig" evidence="2">
    <location>
        <begin position="4279"/>
        <end position="4358"/>
    </location>
</feature>
<feature type="domain" description="Bacterial Ig" evidence="2">
    <location>
        <begin position="4787"/>
        <end position="4867"/>
    </location>
</feature>
<feature type="domain" description="Bacterial Ig" evidence="2">
    <location>
        <begin position="5887"/>
        <end position="5967"/>
    </location>
</feature>
<sequence length="6743" mass="657995">MDNIVVADKQSEVATQSAWGNINLKAPSVVQVPVSPDKVATVTQRGQDLIITLKSGEKVTIGNFFAVDQAGVGSDMVFVGDDGTLWHAQYDAAAFTGFTFEDVASLDELVAGIGTAGSAMPTWAIAGLSLLGVGGAAAAANNGGGSSSSSSSGGSDPDTSAPATPIDLLVSPDGLRLTGRGEAGTTVNIRDAAGNLIGSGTVGADGSFNVTLNAPQINSENLDVTLTDAAGNVSAPGTVTAPDATAPLAPTDLAINEQGNTLTGRAEPGSTVSVRGAGGVLLGTAVAGADGQFSITLQPPQIDGQALEISAADAAGNISPVASITAPDVDNPDTTAPEQPTDLALADGVTFTGRGEPGATVQVRDAAGNVIGTGVVGADGLFSLTLSPAQTNGEALDVRLVDAAGNSSIPLEFTAPDITPPEAVTDILVGPGGTALSGRGEPGATVEVRDANGTVIGTGVVGANGTFLIDLNPAAQPGEQLSLVQTDPSGNASVATEYDVPLTTAPDSPSNLAINADGTTLTGTAPAGTRVEVHDANGTLIGSAIASADGSFSIELNPAQANGELLDVVAIDDGGVSSLPAQITAPDITAPAAPTELAVSADGSVITGRAEPGSTVRIVAADGTELGSTVVGPTGVFSLNLNPPQVDGEVLQATATDAAGNTSPSSAVTAPDIDGIDATPPAAPTDLVIGLAGSQLSGRGEAGSTVQVRDAAGNILATGTVAADGTFVIALDPAVNDGSTLQVTLTDAAGNISQPGSVTSADLLPPAQPTDLALADGVTFTGRGEPGATVQVRDAGGTVIGTGVVGADGLFSLTLSPAQANGEALDVRLVDAAGNVSAPLQFDAPDITPPEAVTNITVGADGLALSGRGEPGATVDVRDANGTVIGTGVVGANGTFLIDLAPAAQPGEQLSLVQTDPSGNASVATEYDVPLTTAPDSPSNLAINADGTTLTGTAPAGTRVEVHDANGTLIGSVVAGPDGSFTVTLDPPQANGELLDVIAIDDGGVSSLPAQITAPDITAPAAPTELAVSADGSVITGRAEPGSTVRIVAADGTELGTAVVGPTGVFSLNLNPPQVDGEVLQATATDAAGNTSVANSVTAPDIDGGDTTPPEAPTNLVIGVAGSQLSGRGEAGTAVQVRDAAGNILVTGTVAADGTFTVTLDPAVNDGSTLQVTLTDVAGNVSQPGSVTSADLLPPAQPTDLALADGVTFTGRGEPGATVQVRDAAGNLIGTGVVGADGLFSLTLSPAQANGEALDVRLVDADGNASAPLQFDAPDITPPEAVTNITVGADGLALSGRGEPGATVEVRDANGTVIGTGVVGANGTFLIDLAPAAQPGEQLSLVQTDPSGNASSALQFEVPVTTAPASPSDLVFAEDGSSISGTAPAGTRVEVHDANGTLIGTVVAGPDGSFTVTLDPAQANGELLDVVAIDDSGVSSLPAQITAPDITAPAAPTELVINADGSVVTGRAEPGNTVRVLAADGTTVLGSVVVGATGSFSITLDPPQVDGEVLQVTATDAAGNASTASNLTAPDIDGGDTTPPETPTNLLISAAGSQLSGRGEAGTSVQVRDDAGTVVATGTVNPDGTFAITLNPAITDGSTLQVTLTDAAGNVSQPGSVTSADLLPPAQPTDLALADGVTFTGRGEPGATVQVRDTAGNLIGSSLVNADGTFSLTLSPAQANGEALDVRLVDAAGNASAPLQFNAPDITPPEAVTNIAVGADGLALSGRGEPGATVEVRDANGTVIGTGVVGANGTFLIDLSPSAQPGEQLSLVQTDPSGNASSALQFEVPVTTAPASPSDLVFAEDGSSISGTAPAGTRVEVHDANGTLIGTVVAGPDGSFAVTLDPAQSNGELLDVVAIDDGGLSSLPTQITAPDITAPAAPTELAVSADGSVVTGRAEPGSTVRIVAADGSELGTALVGPTGVFSLNLNPPQVDGEVLQATATDAAGNTSVASSVTAPDIDGGDTTPPEAPTNLVIGLAGSQLSGRGEAGSTVQVRDAAGNILATGTVAADGTFVITLDPAVNDGSTLQVTLTDAAGNVSQPGSVTSADLLPPAQPTDLALADGVTFTGRGEPGATVQVRDAGGAVIGTGVVGADGLFSLTLSPAQANGEALDVRVVDADGNASAPLQFDAPDITPPEAVTNIAVGADGLALSGRGEPGATVEVRDANGTVIGTGVVGANGTFLIDLAPAAQPGEQLSLVQTDPSGNASVATEYDVPLTTAPDSPSNLAIDADGTTLTGTAPAGTRVEVHDANGTLIGTVVAGPDGSFTVTLDPAQSNGELLDVVAIDDGGVSSLPAQITAPDITAPAAPAELVINADGSVVTGRAEPGSTVRVLAADGTTVLGSVVVGATGSFSITLDPPQVDGEVLQVTATDAAGNASTASNLTAPDIDGGDTTPPQTPTNLVISAAGSQLSGRGEAGTSVQVRDDAGTVVATGTVNPDGTFAITLNPAITDGSTLQVTLTDTAGNVSQPGSVAAPDLLAPAQPTELALVDGVTFTGRGEPGATVQVRNATGSLIGTGLVNEDGTFSVTLFPAQANGEALDIRVVDAAGNSSTPLAFTAPDVTPPAAVSNVVVGADGLVLSGRGEAGATVQVRDANGSVIGTATVGANGTFLVDLTPAAQPGEQLSLVQTDASGNASEALQYEVPATTTPASPSDLVVAANGASITGTAPTGSRVEVHDANGTLVGSVVVGAGGTFTVILNPAQANGELLDVVAIDGTGASSLPVQIAAPDITPPVTPSELAITANGSEVTGRAEVGSTVRVLAADGTTVLGSVVVDATGSFSITLDPPQVSGEVLQVTATDAAGNTSTAGDITAPDIDGGDTTPPDAATNLVVGLAGAQLNGRGEAGASVQVRDAQGNVLANGSVNPDGTFQITLDPPVKDGSNLQVVLTDASGNASAPASVVTPDLQAPAQPSGVALADGVTLSGNGEPGATVQVRDALGNLLGTGLVTETGSFSITLSPAQANGEILDIRLIDAAGNVSSPLQFEAPDITVPAVVSNIVVGADGLTLGGRGEAGATVEVRDVNGTLIGTGTVTANGTFLIDLDPAALPGERLSLVQTDPSGNASEALTYDVPLVVTPTSPSELVVAADGSSISGSAPAGSRVEVHDANGTLVGSIVVGAEGTFTVVLIPAQANGELLDVVAIDNNGTSSLPVQVAAPDITAPVAPSDLAISGDGTVVSGRAEAGSTVRVLAADGTTVLGSVVVGASGAFSIGLTPPQVAGEQLQVTATDVAGNASTAGSVTAPIVDNGGDTTPPEPATELAISNDGRTVSGRGEAGATVEVRNDQGQVLVSGTVQPDGSFNVQLPTPVVDGSSLQVTLTDAAGNVSTPSPLTAPDQVAPLQPTDLVLSNGDSLVGTAEGGARIEVKDASGNLIGSVIAEPDGSFSLTLDPPQANGETLSITVTDAAGNTSVPLSYVAPDITAPAIVTDVLAGDGSLAVSGRGEPGATVEVRDAQGAVIGTGTVAPNGTFVIDLEAPLAAGENLVLVQTDAAGNTSAGVSVTVADTPLPESPSGVVVAGDGSSVSGTAPADTQVQVRDAQGNVLGSTQAGPDGSFTIGLTPAQANGEALDVVAVDEAGNSSLPTQITAPDITPPNEASELQLSADGGLLTGRGEPGNTVQVISADGTVLGNAQVGADGVISVVLNPAQTDGQELDVVLRDPAGNTSTANIVAPDTDGPLQPSGLAIDTAGIHLTGQGQSGSIVTVRDADGNVLGTATVGGDGRFDVTLNAPQRNGESLTVEATDNLGNSAGPVDFTAPDSTPPQVVTNPAIDGTGTTITGNGEPGATVTVRGPDGSVLGSTVVGAGGAFEITLDTPQTNGQALTVEQRDAAGNLSAAVDVSAPDTQAPDSPTGLVLAGDGSSLSGSGEPGAQVTVTGTGGTVLGTATVQLDGSFQVAIDPPQLNGQTLSVTQADNSGNGSPAGTVTAPDFEAPLPAQGLGLDPTGTLLSGQGEAGSTVEVRDAAGNLLGTIPVNADGTFEVALSPAQTNGEVLSVVLIDGGGNASPSATFTADDSTAPAAPAGLTITPGGSAIQGTGEAGATVEVKLADGTLVGTVVVPAGGSFTVPLSPAQLDGQALDVTLTDAAGNISQPSQILAPDITPPALPTDVAVSSDGTAVTGNAPGASSVTVSDGAGNVITVAVNPDGSFSVPLDTPQNNGQTVTVVVTDAAGNDSAPASVTAPDTTNPEPATGLTVSPDGSTVGGTAEPGSTVEVRNPDDTVRGTVTAGPDGTFVIPVAPPLASGETVDVVVIDPAGNESPEIPLAGPTGTEVATPSALAISADGFLLTGQGTVGSLITVTSGGTTLGSATVGSDGTFRVFLQNAQLNAQILQVSAKATVDGQPSVPAIIVANDTTAPDAPTQVNLNATGSTLTGQGEVGATVRVTDVQGTLLGTATVDSNGLFSVSFSPAVANGQNLIVTQADAAGNVSLAATLQAPDLQAPLAASNLSLNSAATVLSGQGEAGSSVTVRDASGAILATGTVNQSGQFQITLPSAQVTGSPLQVTLSDAAGNVSGPASLATPDHTPPAAISNPVLSQDGRQLSGSGEAGATVQVRNAAGALLGSATVGADGRFTVTFDTPQTNGQVIGVTQVDAASNTSPAINVTTPDLTPPAPLTNVVLNNNGLTLTGLGEAGATVTVHGQDGTIIGTGLVAANGSFTLTLNSAQLNAQHLSITQTDAGNNTSPAVTVTAPDFTPPTAPTALVLSGTGLQLTGNAEAGSTVTVRDASGNVLGTAVAGSNGTFQVTLNSAQTNGQMLQVTATDAAGNVSPAAPYTAADTTPPAAVTNLAVSANGATLTGDGEAGATVTVRAPDGTVLGNAEVAADGHFSVSLSPAAITGESLSVVQADAAQNVSPAQSVTAPGALAPATPDNLILAADGLSVTGTAEAGSTIKVYGPNGVLLGSSPVANDGTFTVNLGSAQANGEVLQVSATGPDGSVSLPATLLAPDTTAPQPLTNLALSSDGLVLSGRGEAGATVTVLGEGGIDLGTAVVDANGNFNVNLNTAQINGEQLSASQSDVAGNESNSVSLTAPDRVAPDAAGNLAFVGGGSLLNGTGEAGAAVRVLAADGSVLGSATVRADGTFQVNLASPQANGQQVQVVLTDAAGNQSAASAITAPDTTPPAAPGELAVSGDGVTLTGRGEVGARVTVTNPAGEEIGSATVDASGHFTITLSPALGNAELLSFTQADAAGNVSAVATLQTPDFTPPDPLTQVVINADGSVVSGLGEAGATVIVSNAAGTVLGTGIVLADGSFSVELSPAQINNQTLSVLQADPPGNVSLPVNVQAPDLTPPAAATELRLNAAGDELGGVGEVGATVRVYVGITQVGTGTVGVDGTFIVELDAAQLDGQVLQVTLTDAAGNISPISSVTAVDTTPPAAVVAIINDSGTQVIGTAEAGTRVTVVNNNGDLLGQVTVEPDGTFVLDLNRPQINGETLTIIAQDATGNPSVPLAVTAPDLTPPVQPTDLLLNAAGTSMTGTAEAGSTITVRGPNNNIVGTVEVGENGQFTVPISPAQNNGQLLTVVSTDDAGNASVAVPYQTNDTSPPDLVTNLAINNTFNVLTGKGEANATVTVSLDGDVIGTGVVDAAGNFQITLVPAAGSLATLEVTQSDGINTSAVATYLTPLIAPPVPPTDVTLGSDGLTLTGSAPSGVGIRVYDAAGNLIGTGVASLNGSFTLTLDAAQLNGEHISVTAVALIGGESQPTFLQAADITPPTNPVVTSLSVNGLVLTGTGEAGATVTVRDAGNNVLGTAVVNGGGVFTVNLNAAQLNGQVLGVSQADTAGNVSGSTSYTAADLQPPAAPTNVAINGTGTVLTGSGEAGATITVQGPNGQVGTGVVQANGTFSITLTSPQNDGQLLVVRQADAAGNLSASTSLTAPDTTPPAAPLATINANGTSVSGAGQVGSTVTVRNSAGTVLGTATVGSNGLFVVSLAAAQIDNQALSVTLTDSAGNVSTGTALTAPDLTPPAAAGNLLFSADGSTLTGTGEVGATVTVRSAGGTVLQTATVQADGTFTVTLSPPQDNGQILSVTLSDPRGNVSGNVNVTAPDVDANAPVIASDNLATATVNLAAVSATKTYTDSFTTLLSGFSKTYTWTVAAGTTADPTLTLTTNSVLALLNNTSFTLQVKDASGTWVTIATGNTQGLLDLIVLPIGLQVDIGVLQAGDYRLTVGSGGIGLITEVSTTLDIVSTSLTQFTGTGIATSGNVITDVGTDGAVDARGPDSAAVLQVLKDGSYVSAGTATTVQGQYGTLVIRADGSYTYTPNGSPNSVGKVDVFSYQLVHPNGLSDAANLYVRIDSPQATEVWSDTNYGAPATVVDAVNDVGTSQVTLDNRVDTSSSTLGSLNLPVIGTRQATYTTTVAANTTADLQVVVNSTNLLSLLNGTTIELLKLNPATGQYVLVQSVPGGSLVSILGGGAGYTFENQGAGTYHVRVTAGGIGLLSSITTSLNTTTTYLTEFVVSGATAATGNLLADDNVGSALTVLSVLTAANTYTIPGYNGVSVAGTYGTLLVHADGSYTYTLNAGLTSAVVGQHDTFTYELSHPNGTTDTATLTINVDSAAGLTATTSLLADTGNESAALASLAAATDVIAGTDGNDHLDGSQGGHITLQGGAGDDTLVVVDQNFASVDGGSGTDTLLWGGGDASIDLGNLAGRVHDIEILDLNDTSSVALTLNLADVVAITETGTDTLIIKGDDKDSVHMTDNWTLVGNQTADGIDYNQYTAQEDPSHHLWVQNGIHVV</sequence>
<feature type="domain" description="Bacterial Ig" evidence="2">
    <location>
        <begin position="505"/>
        <end position="587"/>
    </location>
</feature>
<feature type="region of interest" description="Disordered" evidence="1">
    <location>
        <begin position="2380"/>
        <end position="2404"/>
    </location>
</feature>
<dbReference type="SUPFAM" id="SSF75011">
    <property type="entry name" value="3-carboxy-cis,cis-mucoante lactonizing enzyme"/>
    <property type="match status" value="4"/>
</dbReference>
<feature type="domain" description="Bacterial Ig" evidence="2">
    <location>
        <begin position="2998"/>
        <end position="3077"/>
    </location>
</feature>
<feature type="domain" description="Bacterial Ig" evidence="2">
    <location>
        <begin position="934"/>
        <end position="1016"/>
    </location>
</feature>
<feature type="domain" description="Bacterial Ig" evidence="2">
    <location>
        <begin position="1878"/>
        <end position="1960"/>
    </location>
</feature>
<feature type="domain" description="Bacterial Ig" evidence="2">
    <location>
        <begin position="1363"/>
        <end position="1445"/>
    </location>
</feature>
<dbReference type="Pfam" id="PF22783">
    <property type="entry name" value="BapA_N"/>
    <property type="match status" value="1"/>
</dbReference>
<feature type="domain" description="Bacterial Ig" evidence="2">
    <location>
        <begin position="4022"/>
        <end position="4104"/>
    </location>
</feature>
<dbReference type="PROSITE" id="PS50890">
    <property type="entry name" value="PUA"/>
    <property type="match status" value="3"/>
</dbReference>
<dbReference type="EMBL" id="CP059052">
    <property type="protein sequence ID" value="QLJ13616.1"/>
    <property type="molecule type" value="Genomic_DNA"/>
</dbReference>
<feature type="domain" description="Bacterial Ig" evidence="2">
    <location>
        <begin position="5041"/>
        <end position="5123"/>
    </location>
</feature>
<feature type="domain" description="Bacterial Ig" evidence="2">
    <location>
        <begin position="5297"/>
        <end position="5377"/>
    </location>
</feature>
<feature type="domain" description="Bacterial Ig" evidence="2">
    <location>
        <begin position="4702"/>
        <end position="4783"/>
    </location>
</feature>
<feature type="domain" description="Bacterial Ig" evidence="2">
    <location>
        <begin position="5971"/>
        <end position="6052"/>
    </location>
</feature>
<feature type="domain" description="Bacterial Ig" evidence="2">
    <location>
        <begin position="2829"/>
        <end position="2910"/>
    </location>
</feature>
<feature type="domain" description="Bacterial Ig" evidence="2">
    <location>
        <begin position="2738"/>
        <end position="2820"/>
    </location>
</feature>
<dbReference type="InterPro" id="IPR013783">
    <property type="entry name" value="Ig-like_fold"/>
</dbReference>
<feature type="domain" description="Bacterial Ig" evidence="2">
    <location>
        <begin position="2399"/>
        <end position="2480"/>
    </location>
</feature>
<feature type="compositionally biased region" description="Polar residues" evidence="1">
    <location>
        <begin position="4180"/>
        <end position="4204"/>
    </location>
</feature>
<feature type="domain" description="Bacterial Ig" evidence="2">
    <location>
        <begin position="2222"/>
        <end position="2304"/>
    </location>
</feature>
<feature type="compositionally biased region" description="Polar residues" evidence="1">
    <location>
        <begin position="4538"/>
        <end position="4549"/>
    </location>
</feature>
<feature type="compositionally biased region" description="Low complexity" evidence="1">
    <location>
        <begin position="142"/>
        <end position="155"/>
    </location>
</feature>
<feature type="region of interest" description="Disordered" evidence="1">
    <location>
        <begin position="4520"/>
        <end position="4552"/>
    </location>
</feature>
<feature type="domain" description="Bacterial Ig" evidence="2">
    <location>
        <begin position="1019"/>
        <end position="1101"/>
    </location>
</feature>
<dbReference type="RefSeq" id="WP_180688833.1">
    <property type="nucleotide sequence ID" value="NZ_CP059052.1"/>
</dbReference>
<feature type="domain" description="Bacterial Ig" evidence="2">
    <location>
        <begin position="681"/>
        <end position="762"/>
    </location>
</feature>
<feature type="domain" description="Bacterial Ig" evidence="2">
    <location>
        <begin position="5380"/>
        <end position="5461"/>
    </location>
</feature>
<feature type="region of interest" description="Disordered" evidence="1">
    <location>
        <begin position="4177"/>
        <end position="4216"/>
    </location>
</feature>
<feature type="domain" description="Bacterial Ig" evidence="2">
    <location>
        <begin position="1709"/>
        <end position="1789"/>
    </location>
</feature>
<feature type="domain" description="Bacterial Ig" evidence="2">
    <location>
        <begin position="2054"/>
        <end position="2134"/>
    </location>
</feature>
<feature type="domain" description="Bacterial Ig" evidence="2">
    <location>
        <begin position="3428"/>
        <end position="3510"/>
    </location>
</feature>
<feature type="domain" description="Bacterial Ig" evidence="2">
    <location>
        <begin position="3768"/>
        <end position="3849"/>
    </location>
</feature>
<feature type="region of interest" description="Disordered" evidence="1">
    <location>
        <begin position="1521"/>
        <end position="1544"/>
    </location>
</feature>
<feature type="domain" description="Bacterial Ig" evidence="2">
    <location>
        <begin position="5550"/>
        <end position="5624"/>
    </location>
</feature>
<feature type="compositionally biased region" description="Low complexity" evidence="1">
    <location>
        <begin position="2389"/>
        <end position="2398"/>
    </location>
</feature>
<feature type="domain" description="Bacterial Ig" evidence="2">
    <location>
        <begin position="4532"/>
        <end position="4613"/>
    </location>
</feature>
<feature type="domain" description="Bacterial Ig" evidence="2">
    <location>
        <begin position="590"/>
        <end position="672"/>
    </location>
</feature>
<feature type="domain" description="Bacterial Ig" evidence="2">
    <location>
        <begin position="3683"/>
        <end position="3764"/>
    </location>
</feature>
<evidence type="ECO:0000313" key="4">
    <source>
        <dbReference type="EMBL" id="QLJ13616.1"/>
    </source>
</evidence>
<reference evidence="4 5" key="1">
    <citation type="journal article" date="2009" name="Mikrobiologiia">
        <title>[Phenanthren biodegradation and interaction of Pseudomonas putida BS3701 and Burkholderia sp.BS3702 in plant rhizosphere].</title>
        <authorList>
            <person name="Ovchinnikova A.A."/>
            <person name="Vetrova A.A."/>
            <person name="Filonov A.E."/>
            <person name="Boronin A.M."/>
        </authorList>
    </citation>
    <scope>NUCLEOTIDE SEQUENCE [LARGE SCALE GENOMIC DNA]</scope>
    <source>
        <strain evidence="4 5">BS3701</strain>
    </source>
</reference>
<feature type="domain" description="Bacterial Ig" evidence="2">
    <location>
        <begin position="4446"/>
        <end position="4528"/>
    </location>
</feature>
<organism evidence="4 5">
    <name type="scientific">Pseudomonas putida</name>
    <name type="common">Arthrobacter siderocapsulatus</name>
    <dbReference type="NCBI Taxonomy" id="303"/>
    <lineage>
        <taxon>Bacteria</taxon>
        <taxon>Pseudomonadati</taxon>
        <taxon>Pseudomonadota</taxon>
        <taxon>Gammaproteobacteria</taxon>
        <taxon>Pseudomonadales</taxon>
        <taxon>Pseudomonadaceae</taxon>
        <taxon>Pseudomonas</taxon>
    </lineage>
</organism>
<feature type="domain" description="Bacterial Ig" evidence="2">
    <location>
        <begin position="1195"/>
        <end position="1275"/>
    </location>
</feature>
<feature type="domain" description="Bacterial Ig" evidence="2">
    <location>
        <begin position="2138"/>
        <end position="2217"/>
    </location>
</feature>
<feature type="domain" description="Bacterial Ig" evidence="2">
    <location>
        <begin position="766"/>
        <end position="846"/>
    </location>
</feature>
<feature type="domain" description="Bacterial Ig" evidence="2">
    <location>
        <begin position="5633"/>
        <end position="5714"/>
    </location>
</feature>
<feature type="domain" description="Bacterial Ig" evidence="2">
    <location>
        <begin position="1540"/>
        <end position="1621"/>
    </location>
</feature>
<dbReference type="Gene3D" id="2.60.40.10">
    <property type="entry name" value="Immunoglobulins"/>
    <property type="match status" value="68"/>
</dbReference>
<gene>
    <name evidence="4" type="ORF">H0H12_24795</name>
</gene>
<feature type="domain" description="Bacterial Ig" evidence="2">
    <location>
        <begin position="5803"/>
        <end position="5883"/>
    </location>
</feature>
<feature type="domain" description="Bacterial Ig" evidence="2">
    <location>
        <begin position="421"/>
        <end position="500"/>
    </location>
</feature>
<evidence type="ECO:0000259" key="3">
    <source>
        <dbReference type="Pfam" id="PF22783"/>
    </source>
</evidence>
<feature type="domain" description="Bacterial Ig" evidence="2">
    <location>
        <begin position="3599"/>
        <end position="3679"/>
    </location>
</feature>
<feature type="domain" description="Bacterial Ig" evidence="2">
    <location>
        <begin position="3344"/>
        <end position="3425"/>
    </location>
</feature>
<feature type="domain" description="Bacterial Ig" evidence="2">
    <location>
        <begin position="1625"/>
        <end position="1705"/>
    </location>
</feature>
<feature type="domain" description="Bacterial Ig" evidence="2">
    <location>
        <begin position="1969"/>
        <end position="2050"/>
    </location>
</feature>
<name>A0A7D5ZXW4_PSEPU</name>
<feature type="domain" description="Bacterial Ig" evidence="2">
    <location>
        <begin position="5127"/>
        <end position="5208"/>
    </location>
</feature>
<feature type="domain" description="Bacterial Ig" evidence="2">
    <location>
        <begin position="1448"/>
        <end position="1531"/>
    </location>
</feature>
<feature type="domain" description="Bacterial Ig" evidence="2">
    <location>
        <begin position="4361"/>
        <end position="4443"/>
    </location>
</feature>
<feature type="domain" description="Bacterial Ig" evidence="2">
    <location>
        <begin position="4108"/>
        <end position="4188"/>
    </location>
</feature>
<dbReference type="NCBIfam" id="NF045619">
    <property type="entry name" value="adhes_GNV_Cterm"/>
    <property type="match status" value="1"/>
</dbReference>
<dbReference type="Pfam" id="PF17963">
    <property type="entry name" value="Big_9"/>
    <property type="match status" value="1"/>
</dbReference>